<dbReference type="Pfam" id="PF14111">
    <property type="entry name" value="DUF4283"/>
    <property type="match status" value="1"/>
</dbReference>
<keyword evidence="4" id="KW-1185">Reference proteome</keyword>
<dbReference type="InterPro" id="IPR040256">
    <property type="entry name" value="At4g02000-like"/>
</dbReference>
<comment type="caution">
    <text evidence="3">The sequence shown here is derived from an EMBL/GenBank/DDBJ whole genome shotgun (WGS) entry which is preliminary data.</text>
</comment>
<evidence type="ECO:0000256" key="1">
    <source>
        <dbReference type="PROSITE-ProRule" id="PRU00047"/>
    </source>
</evidence>
<name>A0A5B6WDQ8_9ROSI</name>
<dbReference type="GO" id="GO:0008270">
    <property type="term" value="F:zinc ion binding"/>
    <property type="evidence" value="ECO:0007669"/>
    <property type="project" value="UniProtKB-KW"/>
</dbReference>
<dbReference type="SUPFAM" id="SSF56219">
    <property type="entry name" value="DNase I-like"/>
    <property type="match status" value="1"/>
</dbReference>
<dbReference type="PROSITE" id="PS50158">
    <property type="entry name" value="ZF_CCHC"/>
    <property type="match status" value="1"/>
</dbReference>
<dbReference type="InterPro" id="IPR025836">
    <property type="entry name" value="Zn_knuckle_CX2CX4HX4C"/>
</dbReference>
<organism evidence="3 4">
    <name type="scientific">Gossypium australe</name>
    <dbReference type="NCBI Taxonomy" id="47621"/>
    <lineage>
        <taxon>Eukaryota</taxon>
        <taxon>Viridiplantae</taxon>
        <taxon>Streptophyta</taxon>
        <taxon>Embryophyta</taxon>
        <taxon>Tracheophyta</taxon>
        <taxon>Spermatophyta</taxon>
        <taxon>Magnoliopsida</taxon>
        <taxon>eudicotyledons</taxon>
        <taxon>Gunneridae</taxon>
        <taxon>Pentapetalae</taxon>
        <taxon>rosids</taxon>
        <taxon>malvids</taxon>
        <taxon>Malvales</taxon>
        <taxon>Malvaceae</taxon>
        <taxon>Malvoideae</taxon>
        <taxon>Gossypium</taxon>
    </lineage>
</organism>
<gene>
    <name evidence="3" type="ORF">EPI10_019813</name>
</gene>
<dbReference type="PANTHER" id="PTHR31286">
    <property type="entry name" value="GLYCINE-RICH CELL WALL STRUCTURAL PROTEIN 1.8-LIKE"/>
    <property type="match status" value="1"/>
</dbReference>
<keyword evidence="3" id="KW-0548">Nucleotidyltransferase</keyword>
<keyword evidence="3" id="KW-0695">RNA-directed DNA polymerase</keyword>
<accession>A0A5B6WDQ8</accession>
<dbReference type="InterPro" id="IPR001878">
    <property type="entry name" value="Znf_CCHC"/>
</dbReference>
<dbReference type="Proteomes" id="UP000325315">
    <property type="component" value="Unassembled WGS sequence"/>
</dbReference>
<dbReference type="EMBL" id="SMMG02000003">
    <property type="protein sequence ID" value="KAA3479287.1"/>
    <property type="molecule type" value="Genomic_DNA"/>
</dbReference>
<proteinExistence type="predicted"/>
<evidence type="ECO:0000313" key="3">
    <source>
        <dbReference type="EMBL" id="KAA3479287.1"/>
    </source>
</evidence>
<evidence type="ECO:0000313" key="4">
    <source>
        <dbReference type="Proteomes" id="UP000325315"/>
    </source>
</evidence>
<feature type="domain" description="CCHC-type" evidence="2">
    <location>
        <begin position="202"/>
        <end position="215"/>
    </location>
</feature>
<dbReference type="Gene3D" id="3.60.10.10">
    <property type="entry name" value="Endonuclease/exonuclease/phosphatase"/>
    <property type="match status" value="1"/>
</dbReference>
<dbReference type="InterPro" id="IPR036691">
    <property type="entry name" value="Endo/exonu/phosph_ase_sf"/>
</dbReference>
<protein>
    <submittedName>
        <fullName evidence="3">Reverse transcriptase</fullName>
    </submittedName>
</protein>
<dbReference type="InterPro" id="IPR025558">
    <property type="entry name" value="DUF4283"/>
</dbReference>
<keyword evidence="1" id="KW-0863">Zinc-finger</keyword>
<dbReference type="OrthoDB" id="990365at2759"/>
<dbReference type="AlphaFoldDB" id="A0A5B6WDQ8"/>
<sequence>MEESGGNEGLKEEAVSLLAEELIQLSVKSSVVDPCDKPALICTVWTQKSYNPDSFRAQMKSIWKTKRKFEIQLVGQNLFLLIFESDDDLELILEGQPWLFRKQLIIFDRLKQPMERSKIKLVLSLFWIKVGPCLPEFDKQDLMHAIGATFGGIIRSEIKGDFCRIRIPLDVQKPLRRRIFVSTSDQGKCWISFKYEKLLTFCFGCGRMGHAVSSCVFFKEDEREKIQEDPPFSLALKHQSSYTGQVEENQKVNLKSQHICVLRPAVETQLAEVAKAQKPQEEGMLRNVEDNLQLDILDGNLHTNRKTSWRRVNKTRDMKIIDADRLVRKRKLVDLDSGNHEKEESLEDIGKRQKHTDQSCVRMEDSSLLASRPDAMKIISWNVCGLGNPRAVRRLQFLLKQHNPDMVFLMETKVDSKRMERIRRRSGFVNGLMWEQKDRGVGSILRGGKISESV</sequence>
<dbReference type="PANTHER" id="PTHR31286:SF167">
    <property type="entry name" value="OS09G0268800 PROTEIN"/>
    <property type="match status" value="1"/>
</dbReference>
<dbReference type="Pfam" id="PF14392">
    <property type="entry name" value="zf-CCHC_4"/>
    <property type="match status" value="1"/>
</dbReference>
<keyword evidence="3" id="KW-0808">Transferase</keyword>
<evidence type="ECO:0000259" key="2">
    <source>
        <dbReference type="PROSITE" id="PS50158"/>
    </source>
</evidence>
<keyword evidence="1" id="KW-0862">Zinc</keyword>
<dbReference type="GO" id="GO:0003964">
    <property type="term" value="F:RNA-directed DNA polymerase activity"/>
    <property type="evidence" value="ECO:0007669"/>
    <property type="project" value="UniProtKB-KW"/>
</dbReference>
<reference evidence="4" key="1">
    <citation type="journal article" date="2019" name="Plant Biotechnol. J.">
        <title>Genome sequencing of the Australian wild diploid species Gossypium australe highlights disease resistance and delayed gland morphogenesis.</title>
        <authorList>
            <person name="Cai Y."/>
            <person name="Cai X."/>
            <person name="Wang Q."/>
            <person name="Wang P."/>
            <person name="Zhang Y."/>
            <person name="Cai C."/>
            <person name="Xu Y."/>
            <person name="Wang K."/>
            <person name="Zhou Z."/>
            <person name="Wang C."/>
            <person name="Geng S."/>
            <person name="Li B."/>
            <person name="Dong Q."/>
            <person name="Hou Y."/>
            <person name="Wang H."/>
            <person name="Ai P."/>
            <person name="Liu Z."/>
            <person name="Yi F."/>
            <person name="Sun M."/>
            <person name="An G."/>
            <person name="Cheng J."/>
            <person name="Zhang Y."/>
            <person name="Shi Q."/>
            <person name="Xie Y."/>
            <person name="Shi X."/>
            <person name="Chang Y."/>
            <person name="Huang F."/>
            <person name="Chen Y."/>
            <person name="Hong S."/>
            <person name="Mi L."/>
            <person name="Sun Q."/>
            <person name="Zhang L."/>
            <person name="Zhou B."/>
            <person name="Peng R."/>
            <person name="Zhang X."/>
            <person name="Liu F."/>
        </authorList>
    </citation>
    <scope>NUCLEOTIDE SEQUENCE [LARGE SCALE GENOMIC DNA]</scope>
    <source>
        <strain evidence="4">cv. PA1801</strain>
    </source>
</reference>
<dbReference type="GO" id="GO:0003676">
    <property type="term" value="F:nucleic acid binding"/>
    <property type="evidence" value="ECO:0007669"/>
    <property type="project" value="InterPro"/>
</dbReference>
<keyword evidence="1" id="KW-0479">Metal-binding</keyword>